<dbReference type="NCBIfam" id="NF006825">
    <property type="entry name" value="PRK09347.1-2"/>
    <property type="match status" value="1"/>
</dbReference>
<dbReference type="InterPro" id="IPR020602">
    <property type="entry name" value="GTP_CycHdrlase_I_dom"/>
</dbReference>
<dbReference type="PROSITE" id="PS00859">
    <property type="entry name" value="GTP_CYCLOHYDROL_1_1"/>
    <property type="match status" value="1"/>
</dbReference>
<dbReference type="GO" id="GO:0008270">
    <property type="term" value="F:zinc ion binding"/>
    <property type="evidence" value="ECO:0007669"/>
    <property type="project" value="TreeGrafter"/>
</dbReference>
<dbReference type="InterPro" id="IPR001474">
    <property type="entry name" value="GTP_CycHdrlase_I"/>
</dbReference>
<organism evidence="6">
    <name type="scientific">marine sediment metagenome</name>
    <dbReference type="NCBI Taxonomy" id="412755"/>
    <lineage>
        <taxon>unclassified sequences</taxon>
        <taxon>metagenomes</taxon>
        <taxon>ecological metagenomes</taxon>
    </lineage>
</organism>
<dbReference type="PANTHER" id="PTHR11109:SF7">
    <property type="entry name" value="GTP CYCLOHYDROLASE 1"/>
    <property type="match status" value="1"/>
</dbReference>
<sequence length="115" mass="13240">TPDRIARMYTEVLGGYDVDLEKLVNGALFDVAYDEMIIVKDIEFYSMCEHHMLPFFGRAHVAYIPSEKVIGLSKIPRIVEMFARRLQVQERMTRQIADTVEEILNPQGGIVYLCT</sequence>
<evidence type="ECO:0000256" key="2">
    <source>
        <dbReference type="ARBA" id="ARBA00005080"/>
    </source>
</evidence>
<evidence type="ECO:0000256" key="1">
    <source>
        <dbReference type="ARBA" id="ARBA00001052"/>
    </source>
</evidence>
<dbReference type="InterPro" id="IPR043133">
    <property type="entry name" value="GTP-CH-I_C/QueF"/>
</dbReference>
<feature type="non-terminal residue" evidence="6">
    <location>
        <position position="1"/>
    </location>
</feature>
<dbReference type="Gene3D" id="3.30.1130.10">
    <property type="match status" value="1"/>
</dbReference>
<comment type="catalytic activity">
    <reaction evidence="1">
        <text>GTP + H2O = 7,8-dihydroneopterin 3'-triphosphate + formate + H(+)</text>
        <dbReference type="Rhea" id="RHEA:17473"/>
        <dbReference type="ChEBI" id="CHEBI:15377"/>
        <dbReference type="ChEBI" id="CHEBI:15378"/>
        <dbReference type="ChEBI" id="CHEBI:15740"/>
        <dbReference type="ChEBI" id="CHEBI:37565"/>
        <dbReference type="ChEBI" id="CHEBI:58462"/>
        <dbReference type="EC" id="3.5.4.16"/>
    </reaction>
</comment>
<dbReference type="PANTHER" id="PTHR11109">
    <property type="entry name" value="GTP CYCLOHYDROLASE I"/>
    <property type="match status" value="1"/>
</dbReference>
<reference evidence="6" key="1">
    <citation type="journal article" date="2014" name="Front. Microbiol.">
        <title>High frequency of phylogenetically diverse reductive dehalogenase-homologous genes in deep subseafloor sedimentary metagenomes.</title>
        <authorList>
            <person name="Kawai M."/>
            <person name="Futagami T."/>
            <person name="Toyoda A."/>
            <person name="Takaki Y."/>
            <person name="Nishi S."/>
            <person name="Hori S."/>
            <person name="Arai W."/>
            <person name="Tsubouchi T."/>
            <person name="Morono Y."/>
            <person name="Uchiyama I."/>
            <person name="Ito T."/>
            <person name="Fujiyama A."/>
            <person name="Inagaki F."/>
            <person name="Takami H."/>
        </authorList>
    </citation>
    <scope>NUCLEOTIDE SEQUENCE</scope>
    <source>
        <strain evidence="6">Expedition CK06-06</strain>
    </source>
</reference>
<dbReference type="GO" id="GO:0046654">
    <property type="term" value="P:tetrahydrofolate biosynthetic process"/>
    <property type="evidence" value="ECO:0007669"/>
    <property type="project" value="InterPro"/>
</dbReference>
<dbReference type="EC" id="3.5.4.16" evidence="3"/>
<dbReference type="InterPro" id="IPR018234">
    <property type="entry name" value="GTP_CycHdrlase_I_CS"/>
</dbReference>
<dbReference type="GO" id="GO:0005737">
    <property type="term" value="C:cytoplasm"/>
    <property type="evidence" value="ECO:0007669"/>
    <property type="project" value="TreeGrafter"/>
</dbReference>
<comment type="caution">
    <text evidence="6">The sequence shown here is derived from an EMBL/GenBank/DDBJ whole genome shotgun (WGS) entry which is preliminary data.</text>
</comment>
<dbReference type="Pfam" id="PF01227">
    <property type="entry name" value="GTP_cyclohydroI"/>
    <property type="match status" value="1"/>
</dbReference>
<dbReference type="EMBL" id="BART01011755">
    <property type="protein sequence ID" value="GAG88672.1"/>
    <property type="molecule type" value="Genomic_DNA"/>
</dbReference>
<proteinExistence type="predicted"/>
<keyword evidence="4" id="KW-0378">Hydrolase</keyword>
<dbReference type="GO" id="GO:0003934">
    <property type="term" value="F:GTP cyclohydrolase I activity"/>
    <property type="evidence" value="ECO:0007669"/>
    <property type="project" value="UniProtKB-EC"/>
</dbReference>
<dbReference type="FunFam" id="3.30.1130.10:FF:000001">
    <property type="entry name" value="GTP cyclohydrolase 1"/>
    <property type="match status" value="1"/>
</dbReference>
<gene>
    <name evidence="6" type="ORF">S01H4_24871</name>
</gene>
<evidence type="ECO:0000256" key="4">
    <source>
        <dbReference type="ARBA" id="ARBA00022801"/>
    </source>
</evidence>
<evidence type="ECO:0000256" key="3">
    <source>
        <dbReference type="ARBA" id="ARBA00012715"/>
    </source>
</evidence>
<evidence type="ECO:0000259" key="5">
    <source>
        <dbReference type="Pfam" id="PF01227"/>
    </source>
</evidence>
<protein>
    <recommendedName>
        <fullName evidence="3">GTP cyclohydrolase I</fullName>
        <ecNumber evidence="3">3.5.4.16</ecNumber>
    </recommendedName>
</protein>
<evidence type="ECO:0000313" key="6">
    <source>
        <dbReference type="EMBL" id="GAG88672.1"/>
    </source>
</evidence>
<comment type="pathway">
    <text evidence="2">Cofactor biosynthesis; 7,8-dihydroneopterin triphosphate biosynthesis; 7,8-dihydroneopterin triphosphate from GTP: step 1/1.</text>
</comment>
<dbReference type="GO" id="GO:0005525">
    <property type="term" value="F:GTP binding"/>
    <property type="evidence" value="ECO:0007669"/>
    <property type="project" value="TreeGrafter"/>
</dbReference>
<dbReference type="PROSITE" id="PS00860">
    <property type="entry name" value="GTP_CYCLOHYDROL_1_2"/>
    <property type="match status" value="1"/>
</dbReference>
<dbReference type="SUPFAM" id="SSF55620">
    <property type="entry name" value="Tetrahydrobiopterin biosynthesis enzymes-like"/>
    <property type="match status" value="1"/>
</dbReference>
<dbReference type="AlphaFoldDB" id="X1C5S3"/>
<accession>X1C5S3</accession>
<feature type="domain" description="GTP cyclohydrolase I" evidence="5">
    <location>
        <begin position="1"/>
        <end position="112"/>
    </location>
</feature>
<name>X1C5S3_9ZZZZ</name>
<dbReference type="UniPathway" id="UPA00848">
    <property type="reaction ID" value="UER00151"/>
</dbReference>
<dbReference type="GO" id="GO:0006729">
    <property type="term" value="P:tetrahydrobiopterin biosynthetic process"/>
    <property type="evidence" value="ECO:0007669"/>
    <property type="project" value="TreeGrafter"/>
</dbReference>